<dbReference type="EMBL" id="CP014873">
    <property type="protein sequence ID" value="ANK63455.1"/>
    <property type="molecule type" value="Genomic_DNA"/>
</dbReference>
<keyword evidence="3" id="KW-1185">Reference proteome</keyword>
<dbReference type="PROSITE" id="PS51904">
    <property type="entry name" value="GLYCOSYL_HYDROL_F25_2"/>
    <property type="match status" value="1"/>
</dbReference>
<name>A0A192H4Z6_9LACO</name>
<dbReference type="GO" id="GO:0003796">
    <property type="term" value="F:lysozyme activity"/>
    <property type="evidence" value="ECO:0007669"/>
    <property type="project" value="InterPro"/>
</dbReference>
<dbReference type="Proteomes" id="UP000078582">
    <property type="component" value="Chromosome"/>
</dbReference>
<dbReference type="GeneID" id="42983022"/>
<dbReference type="GO" id="GO:0016998">
    <property type="term" value="P:cell wall macromolecule catabolic process"/>
    <property type="evidence" value="ECO:0007669"/>
    <property type="project" value="InterPro"/>
</dbReference>
<dbReference type="InterPro" id="IPR002053">
    <property type="entry name" value="Glyco_hydro_25"/>
</dbReference>
<dbReference type="PANTHER" id="PTHR34135:SF2">
    <property type="entry name" value="LYSOZYME"/>
    <property type="match status" value="1"/>
</dbReference>
<accession>A0A192H4Z6</accession>
<evidence type="ECO:0000313" key="2">
    <source>
        <dbReference type="EMBL" id="ANK63455.1"/>
    </source>
</evidence>
<protein>
    <submittedName>
        <fullName evidence="2">Uncharacterized protein</fullName>
    </submittedName>
</protein>
<dbReference type="KEGG" id="lbt:AYR52_07465"/>
<dbReference type="RefSeq" id="WP_068225432.1">
    <property type="nucleotide sequence ID" value="NZ_CP014623.1"/>
</dbReference>
<evidence type="ECO:0000313" key="3">
    <source>
        <dbReference type="Proteomes" id="UP000078582"/>
    </source>
</evidence>
<dbReference type="Gene3D" id="3.20.20.80">
    <property type="entry name" value="Glycosidases"/>
    <property type="match status" value="1"/>
</dbReference>
<reference evidence="2 3" key="1">
    <citation type="submission" date="2016-03" db="EMBL/GenBank/DDBJ databases">
        <title>Pediococcus and Lactobacillus from brewery environment - whole genome sequencing and assembly.</title>
        <authorList>
            <person name="Behr J."/>
            <person name="Geissler A.J."/>
            <person name="Vogel R.F."/>
        </authorList>
    </citation>
    <scope>NUCLEOTIDE SEQUENCE [LARGE SCALE GENOMIC DNA]</scope>
    <source>
        <strain evidence="2 3">TMW 1.1989</strain>
    </source>
</reference>
<gene>
    <name evidence="2" type="ORF">AYR53_12195</name>
</gene>
<dbReference type="AlphaFoldDB" id="A0A192H4Z6"/>
<organism evidence="2 3">
    <name type="scientific">Loigolactobacillus backii</name>
    <dbReference type="NCBI Taxonomy" id="375175"/>
    <lineage>
        <taxon>Bacteria</taxon>
        <taxon>Bacillati</taxon>
        <taxon>Bacillota</taxon>
        <taxon>Bacilli</taxon>
        <taxon>Lactobacillales</taxon>
        <taxon>Lactobacillaceae</taxon>
        <taxon>Loigolactobacillus</taxon>
    </lineage>
</organism>
<dbReference type="GO" id="GO:0016052">
    <property type="term" value="P:carbohydrate catabolic process"/>
    <property type="evidence" value="ECO:0007669"/>
    <property type="project" value="TreeGrafter"/>
</dbReference>
<dbReference type="InterPro" id="IPR017853">
    <property type="entry name" value="GH"/>
</dbReference>
<comment type="similarity">
    <text evidence="1">Belongs to the glycosyl hydrolase 25 family.</text>
</comment>
<dbReference type="STRING" id="375175.AYR53_12195"/>
<dbReference type="SUPFAM" id="SSF51445">
    <property type="entry name" value="(Trans)glycosidases"/>
    <property type="match status" value="1"/>
</dbReference>
<evidence type="ECO:0000256" key="1">
    <source>
        <dbReference type="ARBA" id="ARBA00010646"/>
    </source>
</evidence>
<dbReference type="OrthoDB" id="2151413at2"/>
<dbReference type="PANTHER" id="PTHR34135">
    <property type="entry name" value="LYSOZYME"/>
    <property type="match status" value="1"/>
</dbReference>
<proteinExistence type="inferred from homology"/>
<dbReference type="Pfam" id="PF01183">
    <property type="entry name" value="Glyco_hydro_25"/>
    <property type="match status" value="1"/>
</dbReference>
<dbReference type="GO" id="GO:0009253">
    <property type="term" value="P:peptidoglycan catabolic process"/>
    <property type="evidence" value="ECO:0007669"/>
    <property type="project" value="InterPro"/>
</dbReference>
<sequence length="249" mass="28781">MLSRRLKRKKQWRQRLIMLTLLLCLIGVIGGFGYHKFHAGTRPNIKSFPVLGLRVSQDDGFLDFQNLQKAGVNFVYLRASQGKSYSDDNFSTNYWRAVGTNMAIGVYQDYSFTSSPKAQYRQFSQTVGQQSGNLPIMINVTYYGNYQKEPPTSSRQITHLREFVNLLRTNYHRSVVLLGNQQVATTLLKRLKLPYALASQRLPKDQHNLVFWEYSEAGKLKVAGQNQRYTTLVYLHKQARWQQFISVGQ</sequence>